<accession>A0A2I0AHE9</accession>
<dbReference type="OrthoDB" id="1740536at2759"/>
<evidence type="ECO:0000256" key="1">
    <source>
        <dbReference type="SAM" id="MobiDB-lite"/>
    </source>
</evidence>
<feature type="compositionally biased region" description="Low complexity" evidence="1">
    <location>
        <begin position="131"/>
        <end position="142"/>
    </location>
</feature>
<feature type="compositionally biased region" description="Pro residues" evidence="1">
    <location>
        <begin position="22"/>
        <end position="45"/>
    </location>
</feature>
<dbReference type="Proteomes" id="UP000236161">
    <property type="component" value="Unassembled WGS sequence"/>
</dbReference>
<evidence type="ECO:0000313" key="3">
    <source>
        <dbReference type="Proteomes" id="UP000236161"/>
    </source>
</evidence>
<dbReference type="EMBL" id="KZ451980">
    <property type="protein sequence ID" value="PKA54989.1"/>
    <property type="molecule type" value="Genomic_DNA"/>
</dbReference>
<sequence>MRSTPPPPVAATLVPPPPVAVAPTPLPPVAAAPVPPPVAGAPVPAPLAAAPSIQTSGSSRPPRRPYSLQEIHQNLLPTEPAFLPPAFPPFLAGRDPLFPSVQTLIMGLTPFSGRWTGVLLFPTPSGGPDSGGLQTAQAGGLQRCDRPLRASPGVRGRSPLPSAGRNHQVPPPSQYSQRGGIHLVRQIAQGSHFLLRAFEMGADRPFHRSDRMVVSDMVFANIKQGERESLRDYTNCFFAAAAEAEDVDSAVAMHNFRRGPVQIPSAGQTSELPRAGG</sequence>
<keyword evidence="3" id="KW-1185">Reference proteome</keyword>
<feature type="region of interest" description="Disordered" evidence="1">
    <location>
        <begin position="126"/>
        <end position="177"/>
    </location>
</feature>
<protein>
    <submittedName>
        <fullName evidence="2">Uncharacterized protein</fullName>
    </submittedName>
</protein>
<proteinExistence type="predicted"/>
<evidence type="ECO:0000313" key="2">
    <source>
        <dbReference type="EMBL" id="PKA54989.1"/>
    </source>
</evidence>
<reference evidence="2 3" key="1">
    <citation type="journal article" date="2017" name="Nature">
        <title>The Apostasia genome and the evolution of orchids.</title>
        <authorList>
            <person name="Zhang G.Q."/>
            <person name="Liu K.W."/>
            <person name="Li Z."/>
            <person name="Lohaus R."/>
            <person name="Hsiao Y.Y."/>
            <person name="Niu S.C."/>
            <person name="Wang J.Y."/>
            <person name="Lin Y.C."/>
            <person name="Xu Q."/>
            <person name="Chen L.J."/>
            <person name="Yoshida K."/>
            <person name="Fujiwara S."/>
            <person name="Wang Z.W."/>
            <person name="Zhang Y.Q."/>
            <person name="Mitsuda N."/>
            <person name="Wang M."/>
            <person name="Liu G.H."/>
            <person name="Pecoraro L."/>
            <person name="Huang H.X."/>
            <person name="Xiao X.J."/>
            <person name="Lin M."/>
            <person name="Wu X.Y."/>
            <person name="Wu W.L."/>
            <person name="Chen Y.Y."/>
            <person name="Chang S.B."/>
            <person name="Sakamoto S."/>
            <person name="Ohme-Takagi M."/>
            <person name="Yagi M."/>
            <person name="Zeng S.J."/>
            <person name="Shen C.Y."/>
            <person name="Yeh C.M."/>
            <person name="Luo Y.B."/>
            <person name="Tsai W.C."/>
            <person name="Van de Peer Y."/>
            <person name="Liu Z.J."/>
        </authorList>
    </citation>
    <scope>NUCLEOTIDE SEQUENCE [LARGE SCALE GENOMIC DNA]</scope>
    <source>
        <strain evidence="3">cv. Shenzhen</strain>
        <tissue evidence="2">Stem</tissue>
    </source>
</reference>
<feature type="region of interest" description="Disordered" evidence="1">
    <location>
        <begin position="22"/>
        <end position="65"/>
    </location>
</feature>
<dbReference type="AlphaFoldDB" id="A0A2I0AHE9"/>
<feature type="compositionally biased region" description="Low complexity" evidence="1">
    <location>
        <begin position="46"/>
        <end position="60"/>
    </location>
</feature>
<organism evidence="2 3">
    <name type="scientific">Apostasia shenzhenica</name>
    <dbReference type="NCBI Taxonomy" id="1088818"/>
    <lineage>
        <taxon>Eukaryota</taxon>
        <taxon>Viridiplantae</taxon>
        <taxon>Streptophyta</taxon>
        <taxon>Embryophyta</taxon>
        <taxon>Tracheophyta</taxon>
        <taxon>Spermatophyta</taxon>
        <taxon>Magnoliopsida</taxon>
        <taxon>Liliopsida</taxon>
        <taxon>Asparagales</taxon>
        <taxon>Orchidaceae</taxon>
        <taxon>Apostasioideae</taxon>
        <taxon>Apostasia</taxon>
    </lineage>
</organism>
<name>A0A2I0AHE9_9ASPA</name>
<gene>
    <name evidence="2" type="ORF">AXF42_Ash003626</name>
</gene>